<dbReference type="AlphaFoldDB" id="A0AAD9XVX6"/>
<evidence type="ECO:0000313" key="1">
    <source>
        <dbReference type="EMBL" id="KAK2728381.1"/>
    </source>
</evidence>
<sequence>MASRVLVKACRDEKGLSLLRDAPYWTRGWTLQEVAHVSVKVLCQDAQVTELKSMYKALDFLRDVRKVNRRGITFHQGLFERACDRHPLRDLHAYDAGDLISMKVSDPRDKVFAMRSQYPHTFGEVRVDYNRSVSSLFAETTRRMLQGHETPHILFEASRSPKLTNLPSWVVDWASDDAAERFWAYGALAFVFTPSGTSQSRISFSQNGENLYLKGRMVGTVGSSHIGPRFSYYETQEEDFIGCSPEVANSVLDLVSIWASGLATTAAYDLGGDVSAFPARTGTMHGFAKLLSLLVHRKDLKGLRLTKKNRPKAIKHWMQSHESSYPEYFRTGRVFFTTDGACGLGPRNLEPGDLICVFSGFSLPFVARAQGSSFVLVGPGIVDGVMEGEHWPEDESQLVEFEFI</sequence>
<protein>
    <submittedName>
        <fullName evidence="1">HET domain-containing protein</fullName>
    </submittedName>
</protein>
<dbReference type="InterPro" id="IPR052895">
    <property type="entry name" value="HetReg/Transcr_Mod"/>
</dbReference>
<gene>
    <name evidence="1" type="ORF">CKAH01_11078</name>
</gene>
<accession>A0AAD9XVX6</accession>
<keyword evidence="2" id="KW-1185">Reference proteome</keyword>
<dbReference type="EMBL" id="VYYT01000882">
    <property type="protein sequence ID" value="KAK2728381.1"/>
    <property type="molecule type" value="Genomic_DNA"/>
</dbReference>
<proteinExistence type="predicted"/>
<evidence type="ECO:0000313" key="2">
    <source>
        <dbReference type="Proteomes" id="UP001281614"/>
    </source>
</evidence>
<dbReference type="Pfam" id="PF26639">
    <property type="entry name" value="Het-6_barrel"/>
    <property type="match status" value="1"/>
</dbReference>
<organism evidence="1 2">
    <name type="scientific">Colletotrichum kahawae</name>
    <name type="common">Coffee berry disease fungus</name>
    <dbReference type="NCBI Taxonomy" id="34407"/>
    <lineage>
        <taxon>Eukaryota</taxon>
        <taxon>Fungi</taxon>
        <taxon>Dikarya</taxon>
        <taxon>Ascomycota</taxon>
        <taxon>Pezizomycotina</taxon>
        <taxon>Sordariomycetes</taxon>
        <taxon>Hypocreomycetidae</taxon>
        <taxon>Glomerellales</taxon>
        <taxon>Glomerellaceae</taxon>
        <taxon>Colletotrichum</taxon>
        <taxon>Colletotrichum gloeosporioides species complex</taxon>
    </lineage>
</organism>
<reference evidence="1" key="1">
    <citation type="submission" date="2023-02" db="EMBL/GenBank/DDBJ databases">
        <title>Colletotrichum kahawae CIFC_Que2 genome sequencing and assembly.</title>
        <authorList>
            <person name="Baroncelli R."/>
        </authorList>
    </citation>
    <scope>NUCLEOTIDE SEQUENCE</scope>
    <source>
        <strain evidence="1">CIFC_Que2</strain>
    </source>
</reference>
<comment type="caution">
    <text evidence="1">The sequence shown here is derived from an EMBL/GenBank/DDBJ whole genome shotgun (WGS) entry which is preliminary data.</text>
</comment>
<dbReference type="PANTHER" id="PTHR24148:SF64">
    <property type="entry name" value="HETEROKARYON INCOMPATIBILITY DOMAIN-CONTAINING PROTEIN"/>
    <property type="match status" value="1"/>
</dbReference>
<dbReference type="Proteomes" id="UP001281614">
    <property type="component" value="Unassembled WGS sequence"/>
</dbReference>
<dbReference type="PANTHER" id="PTHR24148">
    <property type="entry name" value="ANKYRIN REPEAT DOMAIN-CONTAINING PROTEIN 39 HOMOLOG-RELATED"/>
    <property type="match status" value="1"/>
</dbReference>
<name>A0AAD9XVX6_COLKA</name>